<comment type="catalytic activity">
    <reaction evidence="21">
        <text>DNA(n) + a 2'-deoxyribonucleoside 5'-triphosphate = DNA(n+1) + diphosphate</text>
        <dbReference type="Rhea" id="RHEA:22508"/>
        <dbReference type="Rhea" id="RHEA-COMP:17339"/>
        <dbReference type="Rhea" id="RHEA-COMP:17340"/>
        <dbReference type="ChEBI" id="CHEBI:33019"/>
        <dbReference type="ChEBI" id="CHEBI:61560"/>
        <dbReference type="ChEBI" id="CHEBI:173112"/>
        <dbReference type="EC" id="2.7.7.7"/>
    </reaction>
</comment>
<dbReference type="GO" id="GO:0140078">
    <property type="term" value="F:class I DNA-(apurinic or apyrimidinic site) endonuclease activity"/>
    <property type="evidence" value="ECO:0007669"/>
    <property type="project" value="UniProtKB-EC"/>
</dbReference>
<feature type="domain" description="Helix-hairpin-helix DNA-binding motif class 1" evidence="22">
    <location>
        <begin position="128"/>
        <end position="147"/>
    </location>
</feature>
<dbReference type="InterPro" id="IPR047967">
    <property type="entry name" value="PolX_PHP"/>
</dbReference>
<dbReference type="InterPro" id="IPR003141">
    <property type="entry name" value="Pol/His_phosphatase_N"/>
</dbReference>
<feature type="domain" description="Helix-hairpin-helix DNA-binding motif class 1" evidence="22">
    <location>
        <begin position="53"/>
        <end position="72"/>
    </location>
</feature>
<dbReference type="PRINTS" id="PR00870">
    <property type="entry name" value="DNAPOLXBETA"/>
</dbReference>
<evidence type="ECO:0000256" key="20">
    <source>
        <dbReference type="ARBA" id="ARBA00045548"/>
    </source>
</evidence>
<dbReference type="Pfam" id="PF14520">
    <property type="entry name" value="HHH_5"/>
    <property type="match status" value="1"/>
</dbReference>
<dbReference type="PANTHER" id="PTHR36928:SF1">
    <property type="entry name" value="PHOSPHATASE YCDX-RELATED"/>
    <property type="match status" value="1"/>
</dbReference>
<keyword evidence="9" id="KW-0548">Nucleotidyltransferase</keyword>
<evidence type="ECO:0000256" key="8">
    <source>
        <dbReference type="ARBA" id="ARBA00022679"/>
    </source>
</evidence>
<gene>
    <name evidence="25" type="ORF">SAMN03097708_01156</name>
</gene>
<evidence type="ECO:0000256" key="19">
    <source>
        <dbReference type="ARBA" id="ARBA00044678"/>
    </source>
</evidence>
<dbReference type="InterPro" id="IPR029398">
    <property type="entry name" value="PolB_thumb"/>
</dbReference>
<dbReference type="EMBL" id="FMWD01000003">
    <property type="protein sequence ID" value="SCZ55584.1"/>
    <property type="molecule type" value="Genomic_DNA"/>
</dbReference>
<evidence type="ECO:0000256" key="4">
    <source>
        <dbReference type="ARBA" id="ARBA00012720"/>
    </source>
</evidence>
<dbReference type="SUPFAM" id="SSF158702">
    <property type="entry name" value="Sec63 N-terminal domain-like"/>
    <property type="match status" value="1"/>
</dbReference>
<feature type="domain" description="Helix-hairpin-helix DNA-binding motif class 1" evidence="22">
    <location>
        <begin position="93"/>
        <end position="112"/>
    </location>
</feature>
<dbReference type="GO" id="GO:0003887">
    <property type="term" value="F:DNA-directed DNA polymerase activity"/>
    <property type="evidence" value="ECO:0007669"/>
    <property type="project" value="UniProtKB-KW"/>
</dbReference>
<evidence type="ECO:0000256" key="10">
    <source>
        <dbReference type="ARBA" id="ARBA00022705"/>
    </source>
</evidence>
<dbReference type="Gene3D" id="3.30.210.10">
    <property type="entry name" value="DNA polymerase, thumb domain"/>
    <property type="match status" value="1"/>
</dbReference>
<dbReference type="EC" id="2.7.7.7" evidence="3"/>
<dbReference type="GO" id="GO:0042578">
    <property type="term" value="F:phosphoric ester hydrolase activity"/>
    <property type="evidence" value="ECO:0007669"/>
    <property type="project" value="TreeGrafter"/>
</dbReference>
<dbReference type="SUPFAM" id="SSF81301">
    <property type="entry name" value="Nucleotidyltransferase"/>
    <property type="match status" value="1"/>
</dbReference>
<evidence type="ECO:0000256" key="21">
    <source>
        <dbReference type="ARBA" id="ARBA00049244"/>
    </source>
</evidence>
<evidence type="ECO:0000256" key="12">
    <source>
        <dbReference type="ARBA" id="ARBA00022843"/>
    </source>
</evidence>
<accession>A0A1G5Q159</accession>
<dbReference type="NCBIfam" id="NF006375">
    <property type="entry name" value="PRK08609.1"/>
    <property type="match status" value="1"/>
</dbReference>
<comment type="subcellular location">
    <subcellularLocation>
        <location evidence="2">Cytoplasm</location>
    </subcellularLocation>
</comment>
<dbReference type="InterPro" id="IPR043519">
    <property type="entry name" value="NT_sf"/>
</dbReference>
<dbReference type="SUPFAM" id="SSF89550">
    <property type="entry name" value="PHP domain-like"/>
    <property type="match status" value="1"/>
</dbReference>
<dbReference type="InterPro" id="IPR004013">
    <property type="entry name" value="PHP_dom"/>
</dbReference>
<dbReference type="InterPro" id="IPR003583">
    <property type="entry name" value="Hlx-hairpin-Hlx_DNA-bd_motif"/>
</dbReference>
<keyword evidence="13" id="KW-0239">DNA-directed DNA polymerase</keyword>
<dbReference type="InterPro" id="IPR050243">
    <property type="entry name" value="PHP_phosphatase"/>
</dbReference>
<evidence type="ECO:0000313" key="25">
    <source>
        <dbReference type="EMBL" id="SCZ55584.1"/>
    </source>
</evidence>
<dbReference type="FunFam" id="3.20.20.140:FF:000047">
    <property type="entry name" value="PHP domain-containing protein"/>
    <property type="match status" value="1"/>
</dbReference>
<dbReference type="SMART" id="SM00278">
    <property type="entry name" value="HhH1"/>
    <property type="match status" value="3"/>
</dbReference>
<evidence type="ECO:0000256" key="7">
    <source>
        <dbReference type="ARBA" id="ARBA00022634"/>
    </source>
</evidence>
<keyword evidence="14" id="KW-0915">Sodium</keyword>
<dbReference type="SMART" id="SM00481">
    <property type="entry name" value="POLIIIAc"/>
    <property type="match status" value="1"/>
</dbReference>
<dbReference type="GO" id="GO:0006281">
    <property type="term" value="P:DNA repair"/>
    <property type="evidence" value="ECO:0007669"/>
    <property type="project" value="UniProtKB-KW"/>
</dbReference>
<dbReference type="RefSeq" id="WP_092993818.1">
    <property type="nucleotide sequence ID" value="NZ_FMWD01000003.1"/>
</dbReference>
<dbReference type="InterPro" id="IPR010996">
    <property type="entry name" value="HHH_MUS81"/>
</dbReference>
<evidence type="ECO:0000256" key="13">
    <source>
        <dbReference type="ARBA" id="ARBA00022932"/>
    </source>
</evidence>
<feature type="domain" description="DNA-directed DNA polymerase X" evidence="24">
    <location>
        <begin position="2"/>
        <end position="315"/>
    </location>
</feature>
<name>A0A1G5Q159_9GAMM</name>
<evidence type="ECO:0000259" key="24">
    <source>
        <dbReference type="SMART" id="SM00483"/>
    </source>
</evidence>
<keyword evidence="11" id="KW-0227">DNA damage</keyword>
<dbReference type="InterPro" id="IPR028207">
    <property type="entry name" value="DNA_pol_B_palm_palm"/>
</dbReference>
<proteinExistence type="predicted"/>
<sequence length="572" mass="63933">MRENREIAHTFDTLADLLEIEGANPFRVRAYRNAARVVDSISQNVAMMVREGRDLSQYPGIGKDLAGKIRTVSETGTLPLLEEVEKRVPRALSELTQIEGLGPRRVKALHESLQVNSLEDLEKAVDQGRVRELPGFGARTEELVRNGLKRLRGTQGRTLIADAEETAVHLERFLSGLQGVKQVTVAGSYRRRRETVGDLDVLVTCRPGVPVGKWFTSFESVETILSQGETRSSVRLRSGLQVDLRVVPEISYGAALHYFTGSKAHNIAIRKLGMARGLRINEYGVFSGDQRIAGRTEAEVFAAVDLPFIEPELREDRGEVDAARNGRLPELIRIEDIRGDLHAHTNATDGRSGLESMVDAARERGYEYLAITDHSQAVTVAKGLDVERLRKQLQAIDRLQEQYDDIRILKGSEVDILEDGRLDLPDEILRELDITVCSVHSRFNLPEAQQTERILRAMDNPHFRILGHPSGRLLNKRDPYPMDLERIITGAVERGRFLEVNAQPDRLDLTDTACQLAKEKGAKLAISTDAHSDSGLAGIRFGIGQARRGWLEKQDVINTRPLPELLKLLRNT</sequence>
<feature type="domain" description="Polymerase/histidinol phosphatase N-terminal" evidence="23">
    <location>
        <begin position="339"/>
        <end position="418"/>
    </location>
</feature>
<evidence type="ECO:0000256" key="18">
    <source>
        <dbReference type="ARBA" id="ARBA00044632"/>
    </source>
</evidence>
<dbReference type="InterPro" id="IPR002054">
    <property type="entry name" value="DNA-dir_DNA_pol_X"/>
</dbReference>
<dbReference type="GO" id="GO:0003677">
    <property type="term" value="F:DNA binding"/>
    <property type="evidence" value="ECO:0007669"/>
    <property type="project" value="InterPro"/>
</dbReference>
<dbReference type="Gene3D" id="1.10.150.110">
    <property type="entry name" value="DNA polymerase beta, N-terminal domain-like"/>
    <property type="match status" value="1"/>
</dbReference>
<keyword evidence="26" id="KW-1185">Reference proteome</keyword>
<dbReference type="OrthoDB" id="9808747at2"/>
<dbReference type="Pfam" id="PF02811">
    <property type="entry name" value="PHP"/>
    <property type="match status" value="1"/>
</dbReference>
<dbReference type="InterPro" id="IPR022311">
    <property type="entry name" value="PolX-like"/>
</dbReference>
<evidence type="ECO:0000256" key="9">
    <source>
        <dbReference type="ARBA" id="ARBA00022695"/>
    </source>
</evidence>
<dbReference type="Pfam" id="PF14791">
    <property type="entry name" value="DNA_pol_B_thumb"/>
    <property type="match status" value="1"/>
</dbReference>
<evidence type="ECO:0000256" key="11">
    <source>
        <dbReference type="ARBA" id="ARBA00022763"/>
    </source>
</evidence>
<evidence type="ECO:0000256" key="5">
    <source>
        <dbReference type="ARBA" id="ARBA00020020"/>
    </source>
</evidence>
<keyword evidence="15" id="KW-0234">DNA repair</keyword>
<organism evidence="25 26">
    <name type="scientific">Thiohalomonas denitrificans</name>
    <dbReference type="NCBI Taxonomy" id="415747"/>
    <lineage>
        <taxon>Bacteria</taxon>
        <taxon>Pseudomonadati</taxon>
        <taxon>Pseudomonadota</taxon>
        <taxon>Gammaproteobacteria</taxon>
        <taxon>Thiohalomonadales</taxon>
        <taxon>Thiohalomonadaceae</taxon>
        <taxon>Thiohalomonas</taxon>
    </lineage>
</organism>
<dbReference type="InterPro" id="IPR002008">
    <property type="entry name" value="DNA_pol_X_beta-like"/>
</dbReference>
<dbReference type="PIRSF" id="PIRSF005047">
    <property type="entry name" value="UCP005047_YshC"/>
    <property type="match status" value="1"/>
</dbReference>
<keyword evidence="8" id="KW-0808">Transferase</keyword>
<evidence type="ECO:0000259" key="22">
    <source>
        <dbReference type="SMART" id="SM00278"/>
    </source>
</evidence>
<keyword evidence="7" id="KW-0237">DNA synthesis</keyword>
<evidence type="ECO:0000256" key="17">
    <source>
        <dbReference type="ARBA" id="ARBA00035726"/>
    </source>
</evidence>
<dbReference type="InterPro" id="IPR037160">
    <property type="entry name" value="DNA_Pol_thumb_sf"/>
</dbReference>
<comment type="function">
    <text evidence="20">Repair polymerase that plays a key role in base-excision repair. During this process, the damaged base is excised by specific DNA glycosylases, the DNA backbone is nicked at the abasic site by an apurinic/apyrimidic (AP) endonuclease, and POLB removes 5'-deoxyribose-phosphate from the preincised AP site acting as a 5'-deoxyribose-phosphate lyase (5'-dRP lyase); through its DNA polymerase activity, it adds one nucleotide to the 3' end of the arising single-nucleotide gap. Conducts 'gap-filling' DNA synthesis in a stepwise distributive fashion rather than in a processive fashion as for other DNA polymerases. It is also able to cleave sugar-phosphate bonds 3' to an intact AP site, acting as an AP lyase.</text>
</comment>
<dbReference type="InterPro" id="IPR027421">
    <property type="entry name" value="DNA_pol_lamdba_lyase_dom_sf"/>
</dbReference>
<protein>
    <recommendedName>
        <fullName evidence="5">DNA polymerase beta</fullName>
        <ecNumber evidence="3">2.7.7.7</ecNumber>
        <ecNumber evidence="4">4.2.99.18</ecNumber>
    </recommendedName>
    <alternativeName>
        <fullName evidence="16">5'-deoxyribose-phosphate lyase</fullName>
    </alternativeName>
    <alternativeName>
        <fullName evidence="17">AP lyase</fullName>
    </alternativeName>
</protein>
<dbReference type="CDD" id="cd07436">
    <property type="entry name" value="PHP_PolX"/>
    <property type="match status" value="1"/>
</dbReference>
<evidence type="ECO:0000256" key="16">
    <source>
        <dbReference type="ARBA" id="ARBA00035717"/>
    </source>
</evidence>
<dbReference type="GO" id="GO:0008270">
    <property type="term" value="F:zinc ion binding"/>
    <property type="evidence" value="ECO:0007669"/>
    <property type="project" value="TreeGrafter"/>
</dbReference>
<comment type="cofactor">
    <cofactor evidence="1">
        <name>Mg(2+)</name>
        <dbReference type="ChEBI" id="CHEBI:18420"/>
    </cofactor>
</comment>
<comment type="catalytic activity">
    <reaction evidence="19">
        <text>a 5'-end 2'-deoxyribose-2'-deoxyribonucleotide-DNA = (2E,4S)-4-hydroxypenten-2-al-5-phosphate + a 5'-end 5'-phospho-2'-deoxyribonucleoside-DNA + H(+)</text>
        <dbReference type="Rhea" id="RHEA:76255"/>
        <dbReference type="Rhea" id="RHEA-COMP:13180"/>
        <dbReference type="Rhea" id="RHEA-COMP:18657"/>
        <dbReference type="ChEBI" id="CHEBI:15378"/>
        <dbReference type="ChEBI" id="CHEBI:136412"/>
        <dbReference type="ChEBI" id="CHEBI:195194"/>
        <dbReference type="ChEBI" id="CHEBI:195195"/>
    </reaction>
</comment>
<dbReference type="SMART" id="SM00483">
    <property type="entry name" value="POLXc"/>
    <property type="match status" value="1"/>
</dbReference>
<dbReference type="PANTHER" id="PTHR36928">
    <property type="entry name" value="PHOSPHATASE YCDX-RELATED"/>
    <property type="match status" value="1"/>
</dbReference>
<keyword evidence="6" id="KW-0488">Methylation</keyword>
<dbReference type="Pfam" id="PF14792">
    <property type="entry name" value="DNA_pol_B_palm"/>
    <property type="match status" value="1"/>
</dbReference>
<evidence type="ECO:0000256" key="1">
    <source>
        <dbReference type="ARBA" id="ARBA00001946"/>
    </source>
</evidence>
<evidence type="ECO:0000256" key="15">
    <source>
        <dbReference type="ARBA" id="ARBA00023204"/>
    </source>
</evidence>
<dbReference type="EC" id="4.2.99.18" evidence="4"/>
<reference evidence="25 26" key="1">
    <citation type="submission" date="2016-10" db="EMBL/GenBank/DDBJ databases">
        <authorList>
            <person name="de Groot N.N."/>
        </authorList>
    </citation>
    <scope>NUCLEOTIDE SEQUENCE [LARGE SCALE GENOMIC DNA]</scope>
    <source>
        <strain evidence="25 26">HLD2</strain>
    </source>
</reference>
<evidence type="ECO:0000256" key="2">
    <source>
        <dbReference type="ARBA" id="ARBA00004496"/>
    </source>
</evidence>
<keyword evidence="12" id="KW-0832">Ubl conjugation</keyword>
<evidence type="ECO:0000313" key="26">
    <source>
        <dbReference type="Proteomes" id="UP000199648"/>
    </source>
</evidence>
<dbReference type="Pfam" id="PF14716">
    <property type="entry name" value="HHH_8"/>
    <property type="match status" value="1"/>
</dbReference>
<dbReference type="GO" id="GO:0005829">
    <property type="term" value="C:cytosol"/>
    <property type="evidence" value="ECO:0007669"/>
    <property type="project" value="TreeGrafter"/>
</dbReference>
<comment type="catalytic activity">
    <reaction evidence="18">
        <text>2'-deoxyribonucleotide-(2'-deoxyribose 5'-phosphate)-2'-deoxyribonucleotide-DNA = a 3'-end 2'-deoxyribonucleotide-(2,3-dehydro-2,3-deoxyribose 5'-phosphate)-DNA + a 5'-end 5'-phospho-2'-deoxyribonucleoside-DNA + H(+)</text>
        <dbReference type="Rhea" id="RHEA:66592"/>
        <dbReference type="Rhea" id="RHEA-COMP:13180"/>
        <dbReference type="Rhea" id="RHEA-COMP:16897"/>
        <dbReference type="Rhea" id="RHEA-COMP:17067"/>
        <dbReference type="ChEBI" id="CHEBI:15378"/>
        <dbReference type="ChEBI" id="CHEBI:136412"/>
        <dbReference type="ChEBI" id="CHEBI:157695"/>
        <dbReference type="ChEBI" id="CHEBI:167181"/>
        <dbReference type="EC" id="4.2.99.18"/>
    </reaction>
</comment>
<evidence type="ECO:0000259" key="23">
    <source>
        <dbReference type="SMART" id="SM00481"/>
    </source>
</evidence>
<dbReference type="Proteomes" id="UP000199648">
    <property type="component" value="Unassembled WGS sequence"/>
</dbReference>
<dbReference type="AlphaFoldDB" id="A0A1G5Q159"/>
<dbReference type="Gene3D" id="3.30.460.10">
    <property type="entry name" value="Beta Polymerase, domain 2"/>
    <property type="match status" value="1"/>
</dbReference>
<dbReference type="Gene3D" id="3.20.20.140">
    <property type="entry name" value="Metal-dependent hydrolases"/>
    <property type="match status" value="1"/>
</dbReference>
<evidence type="ECO:0000256" key="6">
    <source>
        <dbReference type="ARBA" id="ARBA00022481"/>
    </source>
</evidence>
<dbReference type="InterPro" id="IPR016195">
    <property type="entry name" value="Pol/histidinol_Pase-like"/>
</dbReference>
<keyword evidence="10" id="KW-0235">DNA replication</keyword>
<evidence type="ECO:0000256" key="14">
    <source>
        <dbReference type="ARBA" id="ARBA00023053"/>
    </source>
</evidence>
<evidence type="ECO:0000256" key="3">
    <source>
        <dbReference type="ARBA" id="ARBA00012417"/>
    </source>
</evidence>
<dbReference type="CDD" id="cd00141">
    <property type="entry name" value="NT_POLXc"/>
    <property type="match status" value="1"/>
</dbReference>
<dbReference type="SUPFAM" id="SSF47802">
    <property type="entry name" value="DNA polymerase beta, N-terminal domain-like"/>
    <property type="match status" value="1"/>
</dbReference>
<dbReference type="STRING" id="415747.SAMN03097708_01156"/>
<dbReference type="Gene3D" id="1.10.150.20">
    <property type="entry name" value="5' to 3' exonuclease, C-terminal subdomain"/>
    <property type="match status" value="1"/>
</dbReference>